<keyword evidence="3" id="KW-1185">Reference proteome</keyword>
<dbReference type="InterPro" id="IPR053134">
    <property type="entry name" value="RNA-dir_DNA_polymerase"/>
</dbReference>
<dbReference type="CDD" id="cd01647">
    <property type="entry name" value="RT_LTR"/>
    <property type="match status" value="1"/>
</dbReference>
<dbReference type="OrthoDB" id="6156608at2759"/>
<dbReference type="AlphaFoldDB" id="A0A2G8JLU5"/>
<evidence type="ECO:0000313" key="2">
    <source>
        <dbReference type="EMBL" id="PIK36751.1"/>
    </source>
</evidence>
<protein>
    <recommendedName>
        <fullName evidence="1">Reverse transcriptase domain-containing protein</fullName>
    </recommendedName>
</protein>
<evidence type="ECO:0000313" key="3">
    <source>
        <dbReference type="Proteomes" id="UP000230750"/>
    </source>
</evidence>
<dbReference type="SUPFAM" id="SSF56672">
    <property type="entry name" value="DNA/RNA polymerases"/>
    <property type="match status" value="1"/>
</dbReference>
<dbReference type="Proteomes" id="UP000230750">
    <property type="component" value="Unassembled WGS sequence"/>
</dbReference>
<dbReference type="InterPro" id="IPR000477">
    <property type="entry name" value="RT_dom"/>
</dbReference>
<dbReference type="PANTHER" id="PTHR24559:SF444">
    <property type="entry name" value="REVERSE TRANSCRIPTASE DOMAIN-CONTAINING PROTEIN"/>
    <property type="match status" value="1"/>
</dbReference>
<gene>
    <name evidence="2" type="ORF">BSL78_26415</name>
</gene>
<dbReference type="InterPro" id="IPR043502">
    <property type="entry name" value="DNA/RNA_pol_sf"/>
</dbReference>
<evidence type="ECO:0000259" key="1">
    <source>
        <dbReference type="Pfam" id="PF00078"/>
    </source>
</evidence>
<dbReference type="Pfam" id="PF00078">
    <property type="entry name" value="RVT_1"/>
    <property type="match status" value="1"/>
</dbReference>
<organism evidence="2 3">
    <name type="scientific">Stichopus japonicus</name>
    <name type="common">Sea cucumber</name>
    <dbReference type="NCBI Taxonomy" id="307972"/>
    <lineage>
        <taxon>Eukaryota</taxon>
        <taxon>Metazoa</taxon>
        <taxon>Echinodermata</taxon>
        <taxon>Eleutherozoa</taxon>
        <taxon>Echinozoa</taxon>
        <taxon>Holothuroidea</taxon>
        <taxon>Aspidochirotacea</taxon>
        <taxon>Aspidochirotida</taxon>
        <taxon>Stichopodidae</taxon>
        <taxon>Apostichopus</taxon>
    </lineage>
</organism>
<sequence length="214" mass="24252">MVVADTSEEGVPLRLLNPSAMPVTIYKGTTVARVMLRSSGATRRMELAEHMRDLAERSCCNLNTGQRERVTEIMAELADVFAKSPENLGRTNLVKHRIDIGNAKPIRQAARRLPIHQKVEAQKEINRMLRENIIEPSSSSWSSPVVLVKKKDGYTRFCVDYRKLDAVTTKDCYSLPRINDSLESLAGSRWFSTLDLASGYWQVELEEGDRRRNS</sequence>
<dbReference type="EMBL" id="MRZV01001623">
    <property type="protein sequence ID" value="PIK36751.1"/>
    <property type="molecule type" value="Genomic_DNA"/>
</dbReference>
<accession>A0A2G8JLU5</accession>
<proteinExistence type="predicted"/>
<name>A0A2G8JLU5_STIJA</name>
<dbReference type="PANTHER" id="PTHR24559">
    <property type="entry name" value="TRANSPOSON TY3-I GAG-POL POLYPROTEIN"/>
    <property type="match status" value="1"/>
</dbReference>
<reference evidence="2 3" key="1">
    <citation type="journal article" date="2017" name="PLoS Biol.">
        <title>The sea cucumber genome provides insights into morphological evolution and visceral regeneration.</title>
        <authorList>
            <person name="Zhang X."/>
            <person name="Sun L."/>
            <person name="Yuan J."/>
            <person name="Sun Y."/>
            <person name="Gao Y."/>
            <person name="Zhang L."/>
            <person name="Li S."/>
            <person name="Dai H."/>
            <person name="Hamel J.F."/>
            <person name="Liu C."/>
            <person name="Yu Y."/>
            <person name="Liu S."/>
            <person name="Lin W."/>
            <person name="Guo K."/>
            <person name="Jin S."/>
            <person name="Xu P."/>
            <person name="Storey K.B."/>
            <person name="Huan P."/>
            <person name="Zhang T."/>
            <person name="Zhou Y."/>
            <person name="Zhang J."/>
            <person name="Lin C."/>
            <person name="Li X."/>
            <person name="Xing L."/>
            <person name="Huo D."/>
            <person name="Sun M."/>
            <person name="Wang L."/>
            <person name="Mercier A."/>
            <person name="Li F."/>
            <person name="Yang H."/>
            <person name="Xiang J."/>
        </authorList>
    </citation>
    <scope>NUCLEOTIDE SEQUENCE [LARGE SCALE GENOMIC DNA]</scope>
    <source>
        <strain evidence="2">Shaxun</strain>
        <tissue evidence="2">Muscle</tissue>
    </source>
</reference>
<comment type="caution">
    <text evidence="2">The sequence shown here is derived from an EMBL/GenBank/DDBJ whole genome shotgun (WGS) entry which is preliminary data.</text>
</comment>
<dbReference type="Gene3D" id="3.10.10.10">
    <property type="entry name" value="HIV Type 1 Reverse Transcriptase, subunit A, domain 1"/>
    <property type="match status" value="1"/>
</dbReference>
<feature type="domain" description="Reverse transcriptase" evidence="1">
    <location>
        <begin position="148"/>
        <end position="211"/>
    </location>
</feature>